<organism evidence="2 3">
    <name type="scientific">Ceutorhynchus assimilis</name>
    <name type="common">cabbage seed weevil</name>
    <dbReference type="NCBI Taxonomy" id="467358"/>
    <lineage>
        <taxon>Eukaryota</taxon>
        <taxon>Metazoa</taxon>
        <taxon>Ecdysozoa</taxon>
        <taxon>Arthropoda</taxon>
        <taxon>Hexapoda</taxon>
        <taxon>Insecta</taxon>
        <taxon>Pterygota</taxon>
        <taxon>Neoptera</taxon>
        <taxon>Endopterygota</taxon>
        <taxon>Coleoptera</taxon>
        <taxon>Polyphaga</taxon>
        <taxon>Cucujiformia</taxon>
        <taxon>Curculionidae</taxon>
        <taxon>Ceutorhynchinae</taxon>
        <taxon>Ceutorhynchus</taxon>
    </lineage>
</organism>
<dbReference type="Gene3D" id="3.90.1750.10">
    <property type="entry name" value="Hect, E3 ligase catalytic domains"/>
    <property type="match status" value="1"/>
</dbReference>
<evidence type="ECO:0000256" key="1">
    <source>
        <dbReference type="SAM" id="MobiDB-lite"/>
    </source>
</evidence>
<accession>A0A9N9QL07</accession>
<evidence type="ECO:0000313" key="2">
    <source>
        <dbReference type="EMBL" id="CAG9769722.1"/>
    </source>
</evidence>
<evidence type="ECO:0008006" key="4">
    <source>
        <dbReference type="Google" id="ProtNLM"/>
    </source>
</evidence>
<dbReference type="AlphaFoldDB" id="A0A9N9QL07"/>
<dbReference type="OrthoDB" id="6779785at2759"/>
<dbReference type="Proteomes" id="UP001152799">
    <property type="component" value="Chromosome 5"/>
</dbReference>
<reference evidence="2" key="1">
    <citation type="submission" date="2022-01" db="EMBL/GenBank/DDBJ databases">
        <authorList>
            <person name="King R."/>
        </authorList>
    </citation>
    <scope>NUCLEOTIDE SEQUENCE</scope>
</reference>
<dbReference type="SUPFAM" id="SSF56204">
    <property type="entry name" value="Hect, E3 ligase catalytic domain"/>
    <property type="match status" value="1"/>
</dbReference>
<keyword evidence="3" id="KW-1185">Reference proteome</keyword>
<name>A0A9N9QL07_9CUCU</name>
<protein>
    <recommendedName>
        <fullName evidence="4">HECT domain-containing protein</fullName>
    </recommendedName>
</protein>
<dbReference type="GO" id="GO:0004842">
    <property type="term" value="F:ubiquitin-protein transferase activity"/>
    <property type="evidence" value="ECO:0007669"/>
    <property type="project" value="InterPro"/>
</dbReference>
<evidence type="ECO:0000313" key="3">
    <source>
        <dbReference type="Proteomes" id="UP001152799"/>
    </source>
</evidence>
<sequence length="523" mass="58613">MVMPDDTLKILLPKLGDRIAIKAYCKKELAPKKQSLIDRLKLKMSTPAPNNYTAHKANSNKKVKTTRLIEVGWVCSIDGETYTQVRKLQGGGTRQIEIEKSATVETVHQRAIELFFPFGKSTKGYVEDFETRMVDFSLQQLDNELTIEDYFSRTALTKLRVYLASKFIKKASPPTKRTRTRTATGSMPRNGILSDDKNTSDASDEESRSLPNETDIELISNRTTNQDPKPFLGLGTSDDYADIFNEDCHLTTISCEGENSTNLSVLTDDRNNYPHCRQSSEAVIQTETFTEEIAKEDLTLLVNSILDCFETQSLPNTNNTEICEPQTISSLLKHLQQNINTQKTSQFNVYREDIFGCCVRAMRRAGFDPFSKISVKFSDAEGTSEGAVDEGGPCREMFRLSLNWLKDSGMFCGAQKKNLNLCGNALHKNMYFEAGRLIVLSLIHGGPGPHFFSETLFALLSGQIAIPTLDDIDRETREKITQFQNAKDLDELQAIIADSDVFSLAGFPIIVQAEEREKIVQGT</sequence>
<dbReference type="EMBL" id="OU892281">
    <property type="protein sequence ID" value="CAG9769722.1"/>
    <property type="molecule type" value="Genomic_DNA"/>
</dbReference>
<feature type="region of interest" description="Disordered" evidence="1">
    <location>
        <begin position="173"/>
        <end position="231"/>
    </location>
</feature>
<dbReference type="InterPro" id="IPR035983">
    <property type="entry name" value="Hect_E3_ubiquitin_ligase"/>
</dbReference>
<gene>
    <name evidence="2" type="ORF">CEUTPL_LOCUS10224</name>
</gene>
<proteinExistence type="predicted"/>